<dbReference type="KEGG" id="svp:Pan189_12200"/>
<evidence type="ECO:0000313" key="3">
    <source>
        <dbReference type="EMBL" id="QDT36856.1"/>
    </source>
</evidence>
<feature type="domain" description="Helix-turn-helix" evidence="2">
    <location>
        <begin position="10"/>
        <end position="62"/>
    </location>
</feature>
<dbReference type="SUPFAM" id="SSF46955">
    <property type="entry name" value="Putative DNA-binding domain"/>
    <property type="match status" value="1"/>
</dbReference>
<evidence type="ECO:0000259" key="2">
    <source>
        <dbReference type="Pfam" id="PF12728"/>
    </source>
</evidence>
<dbReference type="InterPro" id="IPR009061">
    <property type="entry name" value="DNA-bd_dom_put_sf"/>
</dbReference>
<feature type="region of interest" description="Disordered" evidence="1">
    <location>
        <begin position="59"/>
        <end position="89"/>
    </location>
</feature>
<dbReference type="RefSeq" id="WP_145363027.1">
    <property type="nucleotide sequence ID" value="NZ_CP036268.1"/>
</dbReference>
<dbReference type="GO" id="GO:0003677">
    <property type="term" value="F:DNA binding"/>
    <property type="evidence" value="ECO:0007669"/>
    <property type="project" value="InterPro"/>
</dbReference>
<dbReference type="Pfam" id="PF12728">
    <property type="entry name" value="HTH_17"/>
    <property type="match status" value="1"/>
</dbReference>
<dbReference type="InterPro" id="IPR041657">
    <property type="entry name" value="HTH_17"/>
</dbReference>
<dbReference type="OrthoDB" id="163454at2"/>
<dbReference type="InterPro" id="IPR010093">
    <property type="entry name" value="SinI_DNA-bd"/>
</dbReference>
<dbReference type="AlphaFoldDB" id="A0A517QYX9"/>
<gene>
    <name evidence="3" type="ORF">Pan189_12200</name>
</gene>
<dbReference type="EMBL" id="CP036268">
    <property type="protein sequence ID" value="QDT36856.1"/>
    <property type="molecule type" value="Genomic_DNA"/>
</dbReference>
<dbReference type="NCBIfam" id="TIGR01764">
    <property type="entry name" value="excise"/>
    <property type="match status" value="1"/>
</dbReference>
<dbReference type="Proteomes" id="UP000317318">
    <property type="component" value="Chromosome"/>
</dbReference>
<proteinExistence type="predicted"/>
<evidence type="ECO:0000313" key="4">
    <source>
        <dbReference type="Proteomes" id="UP000317318"/>
    </source>
</evidence>
<organism evidence="3 4">
    <name type="scientific">Stratiformator vulcanicus</name>
    <dbReference type="NCBI Taxonomy" id="2527980"/>
    <lineage>
        <taxon>Bacteria</taxon>
        <taxon>Pseudomonadati</taxon>
        <taxon>Planctomycetota</taxon>
        <taxon>Planctomycetia</taxon>
        <taxon>Planctomycetales</taxon>
        <taxon>Planctomycetaceae</taxon>
        <taxon>Stratiformator</taxon>
    </lineage>
</organism>
<name>A0A517QYX9_9PLAN</name>
<accession>A0A517QYX9</accession>
<keyword evidence="4" id="KW-1185">Reference proteome</keyword>
<reference evidence="3 4" key="1">
    <citation type="submission" date="2019-02" db="EMBL/GenBank/DDBJ databases">
        <title>Deep-cultivation of Planctomycetes and their phenomic and genomic characterization uncovers novel biology.</title>
        <authorList>
            <person name="Wiegand S."/>
            <person name="Jogler M."/>
            <person name="Boedeker C."/>
            <person name="Pinto D."/>
            <person name="Vollmers J."/>
            <person name="Rivas-Marin E."/>
            <person name="Kohn T."/>
            <person name="Peeters S.H."/>
            <person name="Heuer A."/>
            <person name="Rast P."/>
            <person name="Oberbeckmann S."/>
            <person name="Bunk B."/>
            <person name="Jeske O."/>
            <person name="Meyerdierks A."/>
            <person name="Storesund J.E."/>
            <person name="Kallscheuer N."/>
            <person name="Luecker S."/>
            <person name="Lage O.M."/>
            <person name="Pohl T."/>
            <person name="Merkel B.J."/>
            <person name="Hornburger P."/>
            <person name="Mueller R.-W."/>
            <person name="Bruemmer F."/>
            <person name="Labrenz M."/>
            <person name="Spormann A.M."/>
            <person name="Op den Camp H."/>
            <person name="Overmann J."/>
            <person name="Amann R."/>
            <person name="Jetten M.S.M."/>
            <person name="Mascher T."/>
            <person name="Medema M.H."/>
            <person name="Devos D.P."/>
            <person name="Kaster A.-K."/>
            <person name="Ovreas L."/>
            <person name="Rohde M."/>
            <person name="Galperin M.Y."/>
            <person name="Jogler C."/>
        </authorList>
    </citation>
    <scope>NUCLEOTIDE SEQUENCE [LARGE SCALE GENOMIC DNA]</scope>
    <source>
        <strain evidence="3 4">Pan189</strain>
    </source>
</reference>
<sequence length="89" mass="10137">MDDIDQTPELLTVAETAWQLRICDKTLRRWIKKGRIFAVQPAGPGGRILIPRSELDAVASRQHGAHRTNIEQTPRSTSGPRPRWKRLGR</sequence>
<protein>
    <submittedName>
        <fullName evidence="3">Helix-turn-helix domain protein</fullName>
    </submittedName>
</protein>
<evidence type="ECO:0000256" key="1">
    <source>
        <dbReference type="SAM" id="MobiDB-lite"/>
    </source>
</evidence>
<feature type="compositionally biased region" description="Polar residues" evidence="1">
    <location>
        <begin position="70"/>
        <end position="79"/>
    </location>
</feature>